<protein>
    <submittedName>
        <fullName evidence="1">Uncharacterized protein</fullName>
    </submittedName>
</protein>
<dbReference type="RefSeq" id="WP_059400406.1">
    <property type="nucleotide sequence ID" value="NZ_FONX01000006.1"/>
</dbReference>
<dbReference type="STRING" id="1177982.SAMN04489711_106176"/>
<proteinExistence type="predicted"/>
<gene>
    <name evidence="1" type="ORF">SAMN04489711_106176</name>
</gene>
<sequence>MSIPSAIEGAMNLWNSVETALRAANPGASHEALFQATAEAMNQALGLGWNGTRVVFDDGTYSVRVSRVLATIAQGGGARFSVPAGHAWFDRCAQARTARAAEALYAELLALSGP</sequence>
<keyword evidence="2" id="KW-1185">Reference proteome</keyword>
<dbReference type="Proteomes" id="UP000199119">
    <property type="component" value="Unassembled WGS sequence"/>
</dbReference>
<reference evidence="2" key="1">
    <citation type="submission" date="2016-10" db="EMBL/GenBank/DDBJ databases">
        <authorList>
            <person name="Varghese N."/>
            <person name="Submissions S."/>
        </authorList>
    </citation>
    <scope>NUCLEOTIDE SEQUENCE [LARGE SCALE GENOMIC DNA]</scope>
    <source>
        <strain evidence="2">DSM 27981</strain>
    </source>
</reference>
<accession>A0A1I2E2P2</accession>
<dbReference type="AlphaFoldDB" id="A0A1I2E2P2"/>
<organism evidence="1 2">
    <name type="scientific">Paracidovorax wautersii</name>
    <dbReference type="NCBI Taxonomy" id="1177982"/>
    <lineage>
        <taxon>Bacteria</taxon>
        <taxon>Pseudomonadati</taxon>
        <taxon>Pseudomonadota</taxon>
        <taxon>Betaproteobacteria</taxon>
        <taxon>Burkholderiales</taxon>
        <taxon>Comamonadaceae</taxon>
        <taxon>Paracidovorax</taxon>
    </lineage>
</organism>
<evidence type="ECO:0000313" key="2">
    <source>
        <dbReference type="Proteomes" id="UP000199119"/>
    </source>
</evidence>
<dbReference type="EMBL" id="FONX01000006">
    <property type="protein sequence ID" value="SFE86936.1"/>
    <property type="molecule type" value="Genomic_DNA"/>
</dbReference>
<name>A0A1I2E2P2_9BURK</name>
<evidence type="ECO:0000313" key="1">
    <source>
        <dbReference type="EMBL" id="SFE86936.1"/>
    </source>
</evidence>